<dbReference type="Proteomes" id="UP000305948">
    <property type="component" value="Unassembled WGS sequence"/>
</dbReference>
<name>A0A5C3N8R1_9AGAM</name>
<feature type="compositionally biased region" description="Polar residues" evidence="1">
    <location>
        <begin position="294"/>
        <end position="303"/>
    </location>
</feature>
<proteinExistence type="predicted"/>
<protein>
    <submittedName>
        <fullName evidence="2">Uncharacterized protein</fullName>
    </submittedName>
</protein>
<evidence type="ECO:0000313" key="2">
    <source>
        <dbReference type="EMBL" id="TFK53710.1"/>
    </source>
</evidence>
<organism evidence="2 3">
    <name type="scientific">Heliocybe sulcata</name>
    <dbReference type="NCBI Taxonomy" id="5364"/>
    <lineage>
        <taxon>Eukaryota</taxon>
        <taxon>Fungi</taxon>
        <taxon>Dikarya</taxon>
        <taxon>Basidiomycota</taxon>
        <taxon>Agaricomycotina</taxon>
        <taxon>Agaricomycetes</taxon>
        <taxon>Gloeophyllales</taxon>
        <taxon>Gloeophyllaceae</taxon>
        <taxon>Heliocybe</taxon>
    </lineage>
</organism>
<keyword evidence="3" id="KW-1185">Reference proteome</keyword>
<dbReference type="AlphaFoldDB" id="A0A5C3N8R1"/>
<accession>A0A5C3N8R1</accession>
<feature type="compositionally biased region" description="Polar residues" evidence="1">
    <location>
        <begin position="59"/>
        <end position="76"/>
    </location>
</feature>
<evidence type="ECO:0000313" key="3">
    <source>
        <dbReference type="Proteomes" id="UP000305948"/>
    </source>
</evidence>
<evidence type="ECO:0000256" key="1">
    <source>
        <dbReference type="SAM" id="MobiDB-lite"/>
    </source>
</evidence>
<feature type="region of interest" description="Disordered" evidence="1">
    <location>
        <begin position="124"/>
        <end position="155"/>
    </location>
</feature>
<sequence length="340" mass="37407">MERSKDDQISQGKHGRPSRESRRTASEVWQRRVAGHCRDREEENTAANQRSLSRKRRCSQQGKRATPRSTAMTSPESADRHKCWELGDQTAPPPHNSSHTQPASGQPAHARICLTMPFNYHHDRPALSSSSSSNPSLTHSDSTLSSSPELSSPLQQLSISEASIRLKETAKSGGSFDLVAEEEEMKQKADCRGENRDGVLHGPHRPAHVRANSKSFTSRVDRPVLPPRQISFSKRHASFDSPAEVPFPSPLSHPSQTPSGPPPTHSRTHSRVLSSEHPRAAKSPVDSARPASPRVSSGTTVSTSLNPAARVDRRSIILIPCFFETEPSFFALGLRIRRAT</sequence>
<feature type="region of interest" description="Disordered" evidence="1">
    <location>
        <begin position="1"/>
        <end position="107"/>
    </location>
</feature>
<dbReference type="OrthoDB" id="1431247at2759"/>
<reference evidence="2 3" key="1">
    <citation type="journal article" date="2019" name="Nat. Ecol. Evol.">
        <title>Megaphylogeny resolves global patterns of mushroom evolution.</title>
        <authorList>
            <person name="Varga T."/>
            <person name="Krizsan K."/>
            <person name="Foldi C."/>
            <person name="Dima B."/>
            <person name="Sanchez-Garcia M."/>
            <person name="Sanchez-Ramirez S."/>
            <person name="Szollosi G.J."/>
            <person name="Szarkandi J.G."/>
            <person name="Papp V."/>
            <person name="Albert L."/>
            <person name="Andreopoulos W."/>
            <person name="Angelini C."/>
            <person name="Antonin V."/>
            <person name="Barry K.W."/>
            <person name="Bougher N.L."/>
            <person name="Buchanan P."/>
            <person name="Buyck B."/>
            <person name="Bense V."/>
            <person name="Catcheside P."/>
            <person name="Chovatia M."/>
            <person name="Cooper J."/>
            <person name="Damon W."/>
            <person name="Desjardin D."/>
            <person name="Finy P."/>
            <person name="Geml J."/>
            <person name="Haridas S."/>
            <person name="Hughes K."/>
            <person name="Justo A."/>
            <person name="Karasinski D."/>
            <person name="Kautmanova I."/>
            <person name="Kiss B."/>
            <person name="Kocsube S."/>
            <person name="Kotiranta H."/>
            <person name="LaButti K.M."/>
            <person name="Lechner B.E."/>
            <person name="Liimatainen K."/>
            <person name="Lipzen A."/>
            <person name="Lukacs Z."/>
            <person name="Mihaltcheva S."/>
            <person name="Morgado L.N."/>
            <person name="Niskanen T."/>
            <person name="Noordeloos M.E."/>
            <person name="Ohm R.A."/>
            <person name="Ortiz-Santana B."/>
            <person name="Ovrebo C."/>
            <person name="Racz N."/>
            <person name="Riley R."/>
            <person name="Savchenko A."/>
            <person name="Shiryaev A."/>
            <person name="Soop K."/>
            <person name="Spirin V."/>
            <person name="Szebenyi C."/>
            <person name="Tomsovsky M."/>
            <person name="Tulloss R.E."/>
            <person name="Uehling J."/>
            <person name="Grigoriev I.V."/>
            <person name="Vagvolgyi C."/>
            <person name="Papp T."/>
            <person name="Martin F.M."/>
            <person name="Miettinen O."/>
            <person name="Hibbett D.S."/>
            <person name="Nagy L.G."/>
        </authorList>
    </citation>
    <scope>NUCLEOTIDE SEQUENCE [LARGE SCALE GENOMIC DNA]</scope>
    <source>
        <strain evidence="2 3">OMC1185</strain>
    </source>
</reference>
<dbReference type="EMBL" id="ML213507">
    <property type="protein sequence ID" value="TFK53710.1"/>
    <property type="molecule type" value="Genomic_DNA"/>
</dbReference>
<feature type="compositionally biased region" description="Basic and acidic residues" evidence="1">
    <location>
        <begin position="187"/>
        <end position="199"/>
    </location>
</feature>
<feature type="region of interest" description="Disordered" evidence="1">
    <location>
        <begin position="187"/>
        <end position="303"/>
    </location>
</feature>
<gene>
    <name evidence="2" type="ORF">OE88DRAFT_1272795</name>
</gene>
<feature type="compositionally biased region" description="Low complexity" evidence="1">
    <location>
        <begin position="128"/>
        <end position="155"/>
    </location>
</feature>